<evidence type="ECO:0000256" key="4">
    <source>
        <dbReference type="ARBA" id="ARBA00022553"/>
    </source>
</evidence>
<comment type="subcellular location">
    <subcellularLocation>
        <location evidence="2">Membrane</location>
        <topology evidence="2">Multi-pass membrane protein</topology>
    </subcellularLocation>
</comment>
<evidence type="ECO:0000256" key="3">
    <source>
        <dbReference type="ARBA" id="ARBA00012438"/>
    </source>
</evidence>
<gene>
    <name evidence="13" type="ORF">CFBP7129_28845</name>
</gene>
<dbReference type="InterPro" id="IPR050428">
    <property type="entry name" value="TCS_sensor_his_kinase"/>
</dbReference>
<dbReference type="EC" id="2.7.13.3" evidence="3"/>
<dbReference type="PANTHER" id="PTHR45436">
    <property type="entry name" value="SENSOR HISTIDINE KINASE YKOH"/>
    <property type="match status" value="1"/>
</dbReference>
<evidence type="ECO:0000256" key="7">
    <source>
        <dbReference type="ARBA" id="ARBA00022777"/>
    </source>
</evidence>
<keyword evidence="13" id="KW-0614">Plasmid</keyword>
<evidence type="ECO:0000256" key="6">
    <source>
        <dbReference type="ARBA" id="ARBA00022692"/>
    </source>
</evidence>
<dbReference type="InterPro" id="IPR036890">
    <property type="entry name" value="HATPase_C_sf"/>
</dbReference>
<dbReference type="Proteomes" id="UP000298649">
    <property type="component" value="Plasmid pAtCFBP7129b"/>
</dbReference>
<keyword evidence="8 11" id="KW-1133">Transmembrane helix</keyword>
<dbReference type="InterPro" id="IPR005467">
    <property type="entry name" value="His_kinase_dom"/>
</dbReference>
<protein>
    <recommendedName>
        <fullName evidence="3">histidine kinase</fullName>
        <ecNumber evidence="3">2.7.13.3</ecNumber>
    </recommendedName>
</protein>
<dbReference type="GO" id="GO:0000155">
    <property type="term" value="F:phosphorelay sensor kinase activity"/>
    <property type="evidence" value="ECO:0007669"/>
    <property type="project" value="InterPro"/>
</dbReference>
<dbReference type="PROSITE" id="PS50109">
    <property type="entry name" value="HIS_KIN"/>
    <property type="match status" value="1"/>
</dbReference>
<keyword evidence="9" id="KW-0902">Two-component regulatory system</keyword>
<dbReference type="PANTHER" id="PTHR45436:SF15">
    <property type="entry name" value="SENSOR HISTIDINE KINASE CUSS"/>
    <property type="match status" value="1"/>
</dbReference>
<sequence length="483" mass="52583">MCRNPQYPWRRLLHHVEYCAMRGNWSLGWRVTVGLMIFQALTLLAVAWLGIALAFKATSGGVVVHPRLPVSIARSLVRDANGRIGLAPTSQLREFMSASPGLWIIARSPDGEELTYGPVPDVTSAVMALANDIRTIDIRATDRADYLTSRFDNLDTAVGRATIWTGGGGFLSDVDAVLRLGGIAVILPVLALIVLTVIGVPLVIHFSLRSVKQVASQIDQIDYEARGTQIEGGQLPREILPMVRGMNKALLRIDAGSELTERFFVNAAHELRTPIAILQVRLEVLDPGPETDKFKLIVRRLAVLVKQLLDIETFRQNPPERRLVDLGKIVAEAIADLAPYAVAEGYTISLDCPEDPVWVNGDAAALDRMFVNLIQNAVQHGGKKGSISVRVAESGVIEVEDQGPGIDHAKRDLIFEAFYRFTPHGSGAGLGLKMVRDIARAHGGEVVLEPETGVGSRFVVSLPVHNQHESGQQPSRSQAGRSP</sequence>
<proteinExistence type="predicted"/>
<keyword evidence="10 11" id="KW-0472">Membrane</keyword>
<evidence type="ECO:0000256" key="11">
    <source>
        <dbReference type="SAM" id="Phobius"/>
    </source>
</evidence>
<name>A0A4D7YRC1_AGRTU</name>
<evidence type="ECO:0000256" key="2">
    <source>
        <dbReference type="ARBA" id="ARBA00004141"/>
    </source>
</evidence>
<accession>A0A4D7YRC1</accession>
<dbReference type="Gene3D" id="1.10.287.130">
    <property type="match status" value="1"/>
</dbReference>
<evidence type="ECO:0000256" key="10">
    <source>
        <dbReference type="ARBA" id="ARBA00023136"/>
    </source>
</evidence>
<dbReference type="SUPFAM" id="SSF47384">
    <property type="entry name" value="Homodimeric domain of signal transducing histidine kinase"/>
    <property type="match status" value="1"/>
</dbReference>
<feature type="transmembrane region" description="Helical" evidence="11">
    <location>
        <begin position="180"/>
        <end position="204"/>
    </location>
</feature>
<reference evidence="13 14" key="1">
    <citation type="submission" date="2019-04" db="EMBL/GenBank/DDBJ databases">
        <title>Complete genome sequence of Agrobacterium tumefaciens CFBP7129.</title>
        <authorList>
            <person name="Haryono M."/>
            <person name="Lin Y.-C."/>
            <person name="Lai E.-M."/>
            <person name="Kuo C.-H."/>
        </authorList>
    </citation>
    <scope>NUCLEOTIDE SEQUENCE [LARGE SCALE GENOMIC DNA]</scope>
    <source>
        <strain evidence="13 14">CFBP7129</strain>
        <plasmid evidence="14">patcfbp7129b</plasmid>
    </source>
</reference>
<dbReference type="SMART" id="SM00387">
    <property type="entry name" value="HATPase_c"/>
    <property type="match status" value="1"/>
</dbReference>
<dbReference type="Pfam" id="PF02518">
    <property type="entry name" value="HATPase_c"/>
    <property type="match status" value="1"/>
</dbReference>
<dbReference type="GO" id="GO:0005886">
    <property type="term" value="C:plasma membrane"/>
    <property type="evidence" value="ECO:0007669"/>
    <property type="project" value="TreeGrafter"/>
</dbReference>
<evidence type="ECO:0000313" key="13">
    <source>
        <dbReference type="EMBL" id="QCL98187.1"/>
    </source>
</evidence>
<dbReference type="CDD" id="cd00082">
    <property type="entry name" value="HisKA"/>
    <property type="match status" value="1"/>
</dbReference>
<keyword evidence="7 13" id="KW-0418">Kinase</keyword>
<dbReference type="AlphaFoldDB" id="A0A4D7YRC1"/>
<dbReference type="EMBL" id="CP039925">
    <property type="protein sequence ID" value="QCL98187.1"/>
    <property type="molecule type" value="Genomic_DNA"/>
</dbReference>
<feature type="domain" description="Histidine kinase" evidence="12">
    <location>
        <begin position="266"/>
        <end position="466"/>
    </location>
</feature>
<dbReference type="Gene3D" id="3.30.565.10">
    <property type="entry name" value="Histidine kinase-like ATPase, C-terminal domain"/>
    <property type="match status" value="1"/>
</dbReference>
<keyword evidence="4" id="KW-0597">Phosphoprotein</keyword>
<keyword evidence="5" id="KW-0808">Transferase</keyword>
<dbReference type="SMART" id="SM00388">
    <property type="entry name" value="HisKA"/>
    <property type="match status" value="1"/>
</dbReference>
<geneLocation type="plasmid" evidence="14">
    <name>patcfbp7129b</name>
</geneLocation>
<dbReference type="InterPro" id="IPR003594">
    <property type="entry name" value="HATPase_dom"/>
</dbReference>
<evidence type="ECO:0000313" key="14">
    <source>
        <dbReference type="Proteomes" id="UP000298649"/>
    </source>
</evidence>
<evidence type="ECO:0000256" key="8">
    <source>
        <dbReference type="ARBA" id="ARBA00022989"/>
    </source>
</evidence>
<dbReference type="SUPFAM" id="SSF55874">
    <property type="entry name" value="ATPase domain of HSP90 chaperone/DNA topoisomerase II/histidine kinase"/>
    <property type="match status" value="1"/>
</dbReference>
<dbReference type="CDD" id="cd00075">
    <property type="entry name" value="HATPase"/>
    <property type="match status" value="1"/>
</dbReference>
<dbReference type="PRINTS" id="PR00344">
    <property type="entry name" value="BCTRLSENSOR"/>
</dbReference>
<evidence type="ECO:0000259" key="12">
    <source>
        <dbReference type="PROSITE" id="PS50109"/>
    </source>
</evidence>
<dbReference type="InterPro" id="IPR003661">
    <property type="entry name" value="HisK_dim/P_dom"/>
</dbReference>
<feature type="transmembrane region" description="Helical" evidence="11">
    <location>
        <begin position="31"/>
        <end position="55"/>
    </location>
</feature>
<dbReference type="InterPro" id="IPR004358">
    <property type="entry name" value="Sig_transdc_His_kin-like_C"/>
</dbReference>
<evidence type="ECO:0000256" key="5">
    <source>
        <dbReference type="ARBA" id="ARBA00022679"/>
    </source>
</evidence>
<evidence type="ECO:0000256" key="9">
    <source>
        <dbReference type="ARBA" id="ARBA00023012"/>
    </source>
</evidence>
<comment type="catalytic activity">
    <reaction evidence="1">
        <text>ATP + protein L-histidine = ADP + protein N-phospho-L-histidine.</text>
        <dbReference type="EC" id="2.7.13.3"/>
    </reaction>
</comment>
<keyword evidence="6 11" id="KW-0812">Transmembrane</keyword>
<dbReference type="InterPro" id="IPR036097">
    <property type="entry name" value="HisK_dim/P_sf"/>
</dbReference>
<evidence type="ECO:0000256" key="1">
    <source>
        <dbReference type="ARBA" id="ARBA00000085"/>
    </source>
</evidence>
<organism evidence="13 14">
    <name type="scientific">Agrobacterium tumefaciens</name>
    <dbReference type="NCBI Taxonomy" id="358"/>
    <lineage>
        <taxon>Bacteria</taxon>
        <taxon>Pseudomonadati</taxon>
        <taxon>Pseudomonadota</taxon>
        <taxon>Alphaproteobacteria</taxon>
        <taxon>Hyphomicrobiales</taxon>
        <taxon>Rhizobiaceae</taxon>
        <taxon>Rhizobium/Agrobacterium group</taxon>
        <taxon>Agrobacterium</taxon>
        <taxon>Agrobacterium tumefaciens complex</taxon>
    </lineage>
</organism>